<reference evidence="5" key="1">
    <citation type="submission" date="2022-11" db="UniProtKB">
        <authorList>
            <consortium name="EnsemblMetazoa"/>
        </authorList>
    </citation>
    <scope>IDENTIFICATION</scope>
</reference>
<dbReference type="PANTHER" id="PTHR10579">
    <property type="entry name" value="CALCIUM-ACTIVATED CHLORIDE CHANNEL REGULATOR"/>
    <property type="match status" value="1"/>
</dbReference>
<feature type="compositionally biased region" description="Pro residues" evidence="1">
    <location>
        <begin position="924"/>
        <end position="946"/>
    </location>
</feature>
<dbReference type="Pfam" id="PF00092">
    <property type="entry name" value="VWA"/>
    <property type="match status" value="1"/>
</dbReference>
<dbReference type="GeneID" id="119732073"/>
<keyword evidence="3" id="KW-0732">Signal</keyword>
<evidence type="ECO:0000313" key="5">
    <source>
        <dbReference type="EnsemblMetazoa" id="XP_038061372.1"/>
    </source>
</evidence>
<dbReference type="SUPFAM" id="SSF53300">
    <property type="entry name" value="vWA-like"/>
    <property type="match status" value="1"/>
</dbReference>
<keyword evidence="6" id="KW-1185">Reference proteome</keyword>
<dbReference type="SMART" id="SM00327">
    <property type="entry name" value="VWA"/>
    <property type="match status" value="1"/>
</dbReference>
<feature type="signal peptide" evidence="3">
    <location>
        <begin position="1"/>
        <end position="23"/>
    </location>
</feature>
<dbReference type="Gene3D" id="3.40.50.410">
    <property type="entry name" value="von Willebrand factor, type A domain"/>
    <property type="match status" value="1"/>
</dbReference>
<feature type="transmembrane region" description="Helical" evidence="2">
    <location>
        <begin position="959"/>
        <end position="983"/>
    </location>
</feature>
<dbReference type="InterPro" id="IPR013783">
    <property type="entry name" value="Ig-like_fold"/>
</dbReference>
<dbReference type="OrthoDB" id="687730at2759"/>
<dbReference type="OMA" id="GPICNLK"/>
<dbReference type="InterPro" id="IPR051266">
    <property type="entry name" value="CLCR"/>
</dbReference>
<feature type="region of interest" description="Disordered" evidence="1">
    <location>
        <begin position="923"/>
        <end position="953"/>
    </location>
</feature>
<dbReference type="AlphaFoldDB" id="A0A914ABZ5"/>
<feature type="chain" id="PRO_5038031674" description="VWFA domain-containing protein" evidence="3">
    <location>
        <begin position="24"/>
        <end position="1015"/>
    </location>
</feature>
<dbReference type="Gene3D" id="2.60.40.10">
    <property type="entry name" value="Immunoglobulins"/>
    <property type="match status" value="1"/>
</dbReference>
<proteinExistence type="predicted"/>
<dbReference type="Proteomes" id="UP000887568">
    <property type="component" value="Unplaced"/>
</dbReference>
<dbReference type="EnsemblMetazoa" id="XM_038205444.1">
    <property type="protein sequence ID" value="XP_038061372.1"/>
    <property type="gene ID" value="LOC119732073"/>
</dbReference>
<dbReference type="InterPro" id="IPR002035">
    <property type="entry name" value="VWF_A"/>
</dbReference>
<dbReference type="InterPro" id="IPR036465">
    <property type="entry name" value="vWFA_dom_sf"/>
</dbReference>
<dbReference type="RefSeq" id="XP_038061372.1">
    <property type="nucleotide sequence ID" value="XM_038205444.1"/>
</dbReference>
<evidence type="ECO:0000256" key="2">
    <source>
        <dbReference type="SAM" id="Phobius"/>
    </source>
</evidence>
<feature type="domain" description="VWFA" evidence="4">
    <location>
        <begin position="328"/>
        <end position="502"/>
    </location>
</feature>
<protein>
    <recommendedName>
        <fullName evidence="4">VWFA domain-containing protein</fullName>
    </recommendedName>
</protein>
<name>A0A914ABZ5_PATMI</name>
<dbReference type="Pfam" id="PF08434">
    <property type="entry name" value="CLCA"/>
    <property type="match status" value="1"/>
</dbReference>
<evidence type="ECO:0000256" key="3">
    <source>
        <dbReference type="SAM" id="SignalP"/>
    </source>
</evidence>
<evidence type="ECO:0000256" key="1">
    <source>
        <dbReference type="SAM" id="MobiDB-lite"/>
    </source>
</evidence>
<sequence length="1015" mass="110558">MATGFKWVTMVLIVLSVSQCADSLTRPSFIEFVDNGYSGITVAIHNRVSEDQALIDRIKYMFTEASKYLYQATQKRAYFRNVTILIPKTWASSPEYELPGGLTFDSADVIVAPPNPRWAPLQYTKQYEGCGRQGVHIHFMDAFLTDTNTETFYGPLGRILVHEWGHLRWGLFDEYPDAVGDPDYYQEYYFSQVTQQYEGVTCSYDYVGRPLIFLPESFSYRDCAGSPNIGYEDGCIFFVLSGQSDVTSSIMFRTSLDPIINFCNDTEERDKQHNPHAPNKHNRLCNSKSNWEVILDHDDFAGGSNPPRNISEEDLVPTFTVVQHKDIRVVLLLDTSGSMDSHNKFTKMTSSAYNYLSSIVLDGSFVGIIEFNSNANILQTLVEVNGTEARLGLTAALPPKAEGWTAIGQGLLKAIEVLSDHEDGTQGGIILLVSDGEETHRPFVADVMGDVIASGVIVDTLAFGQQASVLLPDISKATGGKTFFYSNEPGSNTLYEAFAATMERGDVIDSDKRVQLLGTSWSLEADETRTGGVFMDSTVGRKTEFSFSWTEKDNPSIEVTLQRPNGTIIDSSYDGFGEEPNFKTIIVKIEGQAEEGLWDYTVLSRHEQEVAIAVSSYPASDDVDPIIVTSELSGSITAFEQGEPLVAYAEVRQGFKPMINANVTATIERPGSFEPIRLELLDNGAGADITKNDGVYSRSFTEFTGIGYYGIRIDVNNNGGEAIILESNPYSKARPIVPLDKIYDLPEIGGIRIPLPGAPPAEPTGTPAPAFSRGTSGGSSRVDAVPPGFAPGADLFPPGDVLDLRVKETSFQDKTVALVWTAPGDDLDNGAASRYEVIRAESVPAWQSDPTPESHLILNSSHVLEGDPSAPQEFGSREELLVLVPVPKGASVVSYTFVLRAFDDAGNPSGFSNAAQAVLREYVPQPPTTKPPPATTPPPATRPPQPAGTTPHQPEGLSWQIALIVIGSVAAVLVLIVVGIAAFKFSKSKDKNVKQSYDGEVGKGDVRGTYNPTFA</sequence>
<keyword evidence="2" id="KW-1133">Transmembrane helix</keyword>
<keyword evidence="2" id="KW-0812">Transmembrane</keyword>
<dbReference type="InterPro" id="IPR013642">
    <property type="entry name" value="CLCA_N"/>
</dbReference>
<accession>A0A914ABZ5</accession>
<organism evidence="5 6">
    <name type="scientific">Patiria miniata</name>
    <name type="common">Bat star</name>
    <name type="synonym">Asterina miniata</name>
    <dbReference type="NCBI Taxonomy" id="46514"/>
    <lineage>
        <taxon>Eukaryota</taxon>
        <taxon>Metazoa</taxon>
        <taxon>Echinodermata</taxon>
        <taxon>Eleutherozoa</taxon>
        <taxon>Asterozoa</taxon>
        <taxon>Asteroidea</taxon>
        <taxon>Valvatacea</taxon>
        <taxon>Valvatida</taxon>
        <taxon>Asterinidae</taxon>
        <taxon>Patiria</taxon>
    </lineage>
</organism>
<evidence type="ECO:0000259" key="4">
    <source>
        <dbReference type="PROSITE" id="PS50234"/>
    </source>
</evidence>
<dbReference type="NCBIfam" id="NF041940">
    <property type="entry name" value="choice_anch_X"/>
    <property type="match status" value="1"/>
</dbReference>
<dbReference type="PROSITE" id="PS50234">
    <property type="entry name" value="VWFA"/>
    <property type="match status" value="1"/>
</dbReference>
<keyword evidence="2" id="KW-0472">Membrane</keyword>
<dbReference type="PANTHER" id="PTHR10579:SF177">
    <property type="entry name" value="CALCIUM-ACTIVATED CHLORIDE CHANNEL REGULATOR 4-LIKE PROTEIN"/>
    <property type="match status" value="1"/>
</dbReference>
<evidence type="ECO:0000313" key="6">
    <source>
        <dbReference type="Proteomes" id="UP000887568"/>
    </source>
</evidence>
<dbReference type="CDD" id="cd00198">
    <property type="entry name" value="vWFA"/>
    <property type="match status" value="1"/>
</dbReference>